<dbReference type="EMBL" id="UINC01033869">
    <property type="protein sequence ID" value="SVB23817.1"/>
    <property type="molecule type" value="Genomic_DNA"/>
</dbReference>
<evidence type="ECO:0000313" key="1">
    <source>
        <dbReference type="EMBL" id="SVB23817.1"/>
    </source>
</evidence>
<proteinExistence type="predicted"/>
<gene>
    <name evidence="1" type="ORF">METZ01_LOCUS176671</name>
</gene>
<name>A0A382CER3_9ZZZZ</name>
<accession>A0A382CER3</accession>
<feature type="non-terminal residue" evidence="1">
    <location>
        <position position="1"/>
    </location>
</feature>
<organism evidence="1">
    <name type="scientific">marine metagenome</name>
    <dbReference type="NCBI Taxonomy" id="408172"/>
    <lineage>
        <taxon>unclassified sequences</taxon>
        <taxon>metagenomes</taxon>
        <taxon>ecological metagenomes</taxon>
    </lineage>
</organism>
<reference evidence="1" key="1">
    <citation type="submission" date="2018-05" db="EMBL/GenBank/DDBJ databases">
        <authorList>
            <person name="Lanie J.A."/>
            <person name="Ng W.-L."/>
            <person name="Kazmierczak K.M."/>
            <person name="Andrzejewski T.M."/>
            <person name="Davidsen T.M."/>
            <person name="Wayne K.J."/>
            <person name="Tettelin H."/>
            <person name="Glass J.I."/>
            <person name="Rusch D."/>
            <person name="Podicherti R."/>
            <person name="Tsui H.-C.T."/>
            <person name="Winkler M.E."/>
        </authorList>
    </citation>
    <scope>NUCLEOTIDE SEQUENCE</scope>
</reference>
<sequence length="33" mass="3266">MNIGALAGAIPANVSENVRATVTAGLAKLVDEV</sequence>
<feature type="non-terminal residue" evidence="1">
    <location>
        <position position="33"/>
    </location>
</feature>
<dbReference type="AlphaFoldDB" id="A0A382CER3"/>
<protein>
    <submittedName>
        <fullName evidence="1">Uncharacterized protein</fullName>
    </submittedName>
</protein>